<proteinExistence type="predicted"/>
<evidence type="ECO:0000256" key="4">
    <source>
        <dbReference type="ARBA" id="ARBA00022840"/>
    </source>
</evidence>
<dbReference type="PROSITE" id="PS00108">
    <property type="entry name" value="PROTEIN_KINASE_ST"/>
    <property type="match status" value="1"/>
</dbReference>
<feature type="domain" description="Protein kinase" evidence="5">
    <location>
        <begin position="16"/>
        <end position="265"/>
    </location>
</feature>
<dbReference type="EMBL" id="JARAKH010000009">
    <property type="protein sequence ID" value="KAK8400906.1"/>
    <property type="molecule type" value="Genomic_DNA"/>
</dbReference>
<comment type="caution">
    <text evidence="6">The sequence shown here is derived from an EMBL/GenBank/DDBJ whole genome shotgun (WGS) entry which is preliminary data.</text>
</comment>
<keyword evidence="4" id="KW-0067">ATP-binding</keyword>
<dbReference type="InterPro" id="IPR000719">
    <property type="entry name" value="Prot_kinase_dom"/>
</dbReference>
<evidence type="ECO:0000256" key="3">
    <source>
        <dbReference type="ARBA" id="ARBA00022777"/>
    </source>
</evidence>
<sequence length="292" mass="32201">MKPDLLSQDDLKELLRHPHRSLGKGAQGTVYLVKYKGVDCCLKLASRQQDPERFLYEGEVLKKLKGAGGAPRLLGATENEGRRLGLLTTFCGDDTFMQLSRVARTDDEMLHAFVQLCLGVHKVHARGYVHNDIKANNVVVRRDAHDGRVHVSLIDYGLAQRTGVPLLSHVRTYNRLAWMAPEVYQCAPCRPSMDVYSLGHLLKEILAQCKGSYPGLQEMAQRAMAVLPKHRPSLKVLTKTLERCLLPHHPATSPSLKSRLRSLFATREAAAAATLALPGAQHLAPAPLASEG</sequence>
<dbReference type="CDD" id="cd00180">
    <property type="entry name" value="PKc"/>
    <property type="match status" value="1"/>
</dbReference>
<gene>
    <name evidence="6" type="ORF">O3P69_002582</name>
</gene>
<evidence type="ECO:0000313" key="6">
    <source>
        <dbReference type="EMBL" id="KAK8400906.1"/>
    </source>
</evidence>
<keyword evidence="2" id="KW-0547">Nucleotide-binding</keyword>
<dbReference type="PANTHER" id="PTHR44329:SF288">
    <property type="entry name" value="MITOGEN-ACTIVATED PROTEIN KINASE KINASE KINASE 20"/>
    <property type="match status" value="1"/>
</dbReference>
<name>A0AAW0UM01_SCYPA</name>
<dbReference type="PROSITE" id="PS50011">
    <property type="entry name" value="PROTEIN_KINASE_DOM"/>
    <property type="match status" value="1"/>
</dbReference>
<evidence type="ECO:0000256" key="1">
    <source>
        <dbReference type="ARBA" id="ARBA00022679"/>
    </source>
</evidence>
<dbReference type="GO" id="GO:0005524">
    <property type="term" value="F:ATP binding"/>
    <property type="evidence" value="ECO:0007669"/>
    <property type="project" value="UniProtKB-KW"/>
</dbReference>
<dbReference type="SUPFAM" id="SSF56112">
    <property type="entry name" value="Protein kinase-like (PK-like)"/>
    <property type="match status" value="1"/>
</dbReference>
<dbReference type="Pfam" id="PF00069">
    <property type="entry name" value="Pkinase"/>
    <property type="match status" value="1"/>
</dbReference>
<keyword evidence="7" id="KW-1185">Reference proteome</keyword>
<dbReference type="InterPro" id="IPR011009">
    <property type="entry name" value="Kinase-like_dom_sf"/>
</dbReference>
<dbReference type="AlphaFoldDB" id="A0AAW0UM01"/>
<dbReference type="Gene3D" id="1.10.510.10">
    <property type="entry name" value="Transferase(Phosphotransferase) domain 1"/>
    <property type="match status" value="1"/>
</dbReference>
<evidence type="ECO:0000313" key="7">
    <source>
        <dbReference type="Proteomes" id="UP001487740"/>
    </source>
</evidence>
<keyword evidence="1" id="KW-0808">Transferase</keyword>
<keyword evidence="3" id="KW-0418">Kinase</keyword>
<dbReference type="GO" id="GO:0004674">
    <property type="term" value="F:protein serine/threonine kinase activity"/>
    <property type="evidence" value="ECO:0007669"/>
    <property type="project" value="TreeGrafter"/>
</dbReference>
<protein>
    <recommendedName>
        <fullName evidence="5">Protein kinase domain-containing protein</fullName>
    </recommendedName>
</protein>
<reference evidence="6 7" key="1">
    <citation type="submission" date="2023-03" db="EMBL/GenBank/DDBJ databases">
        <title>High-quality genome of Scylla paramamosain provides insights in environmental adaptation.</title>
        <authorList>
            <person name="Zhang L."/>
        </authorList>
    </citation>
    <scope>NUCLEOTIDE SEQUENCE [LARGE SCALE GENOMIC DNA]</scope>
    <source>
        <strain evidence="6">LZ_2023a</strain>
        <tissue evidence="6">Muscle</tissue>
    </source>
</reference>
<dbReference type="InterPro" id="IPR008271">
    <property type="entry name" value="Ser/Thr_kinase_AS"/>
</dbReference>
<evidence type="ECO:0000256" key="2">
    <source>
        <dbReference type="ARBA" id="ARBA00022741"/>
    </source>
</evidence>
<dbReference type="Proteomes" id="UP001487740">
    <property type="component" value="Unassembled WGS sequence"/>
</dbReference>
<dbReference type="InterPro" id="IPR051681">
    <property type="entry name" value="Ser/Thr_Kinases-Pseudokinases"/>
</dbReference>
<dbReference type="SMART" id="SM00220">
    <property type="entry name" value="S_TKc"/>
    <property type="match status" value="1"/>
</dbReference>
<dbReference type="PANTHER" id="PTHR44329">
    <property type="entry name" value="SERINE/THREONINE-PROTEIN KINASE TNNI3K-RELATED"/>
    <property type="match status" value="1"/>
</dbReference>
<evidence type="ECO:0000259" key="5">
    <source>
        <dbReference type="PROSITE" id="PS50011"/>
    </source>
</evidence>
<organism evidence="6 7">
    <name type="scientific">Scylla paramamosain</name>
    <name type="common">Mud crab</name>
    <dbReference type="NCBI Taxonomy" id="85552"/>
    <lineage>
        <taxon>Eukaryota</taxon>
        <taxon>Metazoa</taxon>
        <taxon>Ecdysozoa</taxon>
        <taxon>Arthropoda</taxon>
        <taxon>Crustacea</taxon>
        <taxon>Multicrustacea</taxon>
        <taxon>Malacostraca</taxon>
        <taxon>Eumalacostraca</taxon>
        <taxon>Eucarida</taxon>
        <taxon>Decapoda</taxon>
        <taxon>Pleocyemata</taxon>
        <taxon>Brachyura</taxon>
        <taxon>Eubrachyura</taxon>
        <taxon>Portunoidea</taxon>
        <taxon>Portunidae</taxon>
        <taxon>Portuninae</taxon>
        <taxon>Scylla</taxon>
    </lineage>
</organism>
<accession>A0AAW0UM01</accession>